<proteinExistence type="inferred from homology"/>
<dbReference type="SUPFAM" id="SSF56024">
    <property type="entry name" value="Phospholipase D/nuclease"/>
    <property type="match status" value="2"/>
</dbReference>
<dbReference type="PANTHER" id="PTHR43856:SF1">
    <property type="entry name" value="MITOCHONDRIAL CARDIOLIPIN HYDROLASE"/>
    <property type="match status" value="1"/>
</dbReference>
<keyword evidence="5" id="KW-0442">Lipid degradation</keyword>
<evidence type="ECO:0000256" key="3">
    <source>
        <dbReference type="ARBA" id="ARBA00012027"/>
    </source>
</evidence>
<accession>A0ABP6V4T8</accession>
<feature type="domain" description="Phospholipase D-like" evidence="8">
    <location>
        <begin position="108"/>
        <end position="228"/>
    </location>
</feature>
<dbReference type="InterPro" id="IPR051406">
    <property type="entry name" value="PLD_domain"/>
</dbReference>
<keyword evidence="10" id="KW-1185">Reference proteome</keyword>
<evidence type="ECO:0000256" key="4">
    <source>
        <dbReference type="ARBA" id="ARBA00022801"/>
    </source>
</evidence>
<dbReference type="EMBL" id="BAABBB010000007">
    <property type="protein sequence ID" value="GAA3526180.1"/>
    <property type="molecule type" value="Genomic_DNA"/>
</dbReference>
<organism evidence="9 10">
    <name type="scientific">Nocardioides daeguensis</name>
    <dbReference type="NCBI Taxonomy" id="908359"/>
    <lineage>
        <taxon>Bacteria</taxon>
        <taxon>Bacillati</taxon>
        <taxon>Actinomycetota</taxon>
        <taxon>Actinomycetes</taxon>
        <taxon>Propionibacteriales</taxon>
        <taxon>Nocardioidaceae</taxon>
        <taxon>Nocardioides</taxon>
    </lineage>
</organism>
<reference evidence="10" key="1">
    <citation type="journal article" date="2019" name="Int. J. Syst. Evol. Microbiol.">
        <title>The Global Catalogue of Microorganisms (GCM) 10K type strain sequencing project: providing services to taxonomists for standard genome sequencing and annotation.</title>
        <authorList>
            <consortium name="The Broad Institute Genomics Platform"/>
            <consortium name="The Broad Institute Genome Sequencing Center for Infectious Disease"/>
            <person name="Wu L."/>
            <person name="Ma J."/>
        </authorList>
    </citation>
    <scope>NUCLEOTIDE SEQUENCE [LARGE SCALE GENOMIC DNA]</scope>
    <source>
        <strain evidence="10">JCM 17460</strain>
    </source>
</reference>
<dbReference type="Proteomes" id="UP001500301">
    <property type="component" value="Unassembled WGS sequence"/>
</dbReference>
<dbReference type="Gene3D" id="3.30.870.10">
    <property type="entry name" value="Endonuclease Chain A"/>
    <property type="match status" value="2"/>
</dbReference>
<dbReference type="InterPro" id="IPR025202">
    <property type="entry name" value="PLD-like_dom"/>
</dbReference>
<dbReference type="PANTHER" id="PTHR43856">
    <property type="entry name" value="CARDIOLIPIN HYDROLASE"/>
    <property type="match status" value="1"/>
</dbReference>
<keyword evidence="6" id="KW-0443">Lipid metabolism</keyword>
<dbReference type="EC" id="3.1.4.4" evidence="3"/>
<evidence type="ECO:0000313" key="10">
    <source>
        <dbReference type="Proteomes" id="UP001500301"/>
    </source>
</evidence>
<keyword evidence="4" id="KW-0378">Hydrolase</keyword>
<dbReference type="Pfam" id="PF13091">
    <property type="entry name" value="PLDc_2"/>
    <property type="match status" value="2"/>
</dbReference>
<evidence type="ECO:0000256" key="7">
    <source>
        <dbReference type="SAM" id="MobiDB-lite"/>
    </source>
</evidence>
<evidence type="ECO:0000256" key="2">
    <source>
        <dbReference type="ARBA" id="ARBA00008664"/>
    </source>
</evidence>
<protein>
    <recommendedName>
        <fullName evidence="3">phospholipase D</fullName>
        <ecNumber evidence="3">3.1.4.4</ecNumber>
    </recommendedName>
</protein>
<comment type="caution">
    <text evidence="9">The sequence shown here is derived from an EMBL/GenBank/DDBJ whole genome shotgun (WGS) entry which is preliminary data.</text>
</comment>
<sequence length="478" mass="52576">MIVANSWGIAARGRGARARVAAGLALLLATSVLVAGQGVLAPAQAAPAVTPAAAPAAARAAAPSVAAGRKPNPAYVVTPGITFNHPFRNGQRGKIHHKIAATLRNVPAGATVRVITWNFDSPYLAHRFIRAHERGVTVQIIMSRGLARSQGRNLARSYPMVQRAFSRGNKGRPEELKSWIRTCRQTCRGKRGSMHSKLMLVSRSGATNWIVMQGSGNLTGAAAVQQFNDWTTVTENQPLYDGWMQMWNQAIQDRNFPALRFTTGNITTMFAPHKGEVDPALSVLNKVQCTGATNTASGRTKVRVANAVWGEERGARIARKVRQLDRQGCDVEIVFMMMQRHIRGILRGMRAKQMVYITGLTANKFKDRYVHMKGLAVQGNVDGRPDGNVVLSSSENWTRLGWHSDEENIIIRDDAAMTQKYVDHVDLIYREAPRTLSNYVNSADPDPTPRPRGGVADRNSRYLGPKDYPFHELEAELS</sequence>
<feature type="region of interest" description="Disordered" evidence="7">
    <location>
        <begin position="438"/>
        <end position="467"/>
    </location>
</feature>
<evidence type="ECO:0000256" key="6">
    <source>
        <dbReference type="ARBA" id="ARBA00023098"/>
    </source>
</evidence>
<feature type="domain" description="Phospholipase D-like" evidence="8">
    <location>
        <begin position="300"/>
        <end position="424"/>
    </location>
</feature>
<comment type="similarity">
    <text evidence="2">Belongs to the phospholipase D family.</text>
</comment>
<gene>
    <name evidence="9" type="ORF">GCM10022263_13670</name>
</gene>
<evidence type="ECO:0000256" key="5">
    <source>
        <dbReference type="ARBA" id="ARBA00022963"/>
    </source>
</evidence>
<evidence type="ECO:0000259" key="8">
    <source>
        <dbReference type="Pfam" id="PF13091"/>
    </source>
</evidence>
<comment type="catalytic activity">
    <reaction evidence="1">
        <text>a 1,2-diacyl-sn-glycero-3-phosphocholine + H2O = a 1,2-diacyl-sn-glycero-3-phosphate + choline + H(+)</text>
        <dbReference type="Rhea" id="RHEA:14445"/>
        <dbReference type="ChEBI" id="CHEBI:15354"/>
        <dbReference type="ChEBI" id="CHEBI:15377"/>
        <dbReference type="ChEBI" id="CHEBI:15378"/>
        <dbReference type="ChEBI" id="CHEBI:57643"/>
        <dbReference type="ChEBI" id="CHEBI:58608"/>
        <dbReference type="EC" id="3.1.4.4"/>
    </reaction>
</comment>
<evidence type="ECO:0000313" key="9">
    <source>
        <dbReference type="EMBL" id="GAA3526180.1"/>
    </source>
</evidence>
<name>A0ABP6V4T8_9ACTN</name>
<evidence type="ECO:0000256" key="1">
    <source>
        <dbReference type="ARBA" id="ARBA00000798"/>
    </source>
</evidence>